<protein>
    <recommendedName>
        <fullName evidence="3">Transporter</fullName>
    </recommendedName>
</protein>
<reference evidence="2" key="1">
    <citation type="journal article" date="2019" name="Int. J. Syst. Evol. Microbiol.">
        <title>The Global Catalogue of Microorganisms (GCM) 10K type strain sequencing project: providing services to taxonomists for standard genome sequencing and annotation.</title>
        <authorList>
            <consortium name="The Broad Institute Genomics Platform"/>
            <consortium name="The Broad Institute Genome Sequencing Center for Infectious Disease"/>
            <person name="Wu L."/>
            <person name="Ma J."/>
        </authorList>
    </citation>
    <scope>NUCLEOTIDE SEQUENCE [LARGE SCALE GENOMIC DNA]</scope>
    <source>
        <strain evidence="2">CGMCC 1.10832</strain>
    </source>
</reference>
<organism evidence="1 2">
    <name type="scientific">Marivirga lumbricoides</name>
    <dbReference type="NCBI Taxonomy" id="1046115"/>
    <lineage>
        <taxon>Bacteria</taxon>
        <taxon>Pseudomonadati</taxon>
        <taxon>Bacteroidota</taxon>
        <taxon>Cytophagia</taxon>
        <taxon>Cytophagales</taxon>
        <taxon>Marivirgaceae</taxon>
        <taxon>Marivirga</taxon>
    </lineage>
</organism>
<evidence type="ECO:0000313" key="1">
    <source>
        <dbReference type="EMBL" id="GGC32813.1"/>
    </source>
</evidence>
<gene>
    <name evidence="1" type="ORF">GCM10011506_17860</name>
</gene>
<evidence type="ECO:0008006" key="3">
    <source>
        <dbReference type="Google" id="ProtNLM"/>
    </source>
</evidence>
<accession>A0ABQ1M0T0</accession>
<keyword evidence="2" id="KW-1185">Reference proteome</keyword>
<name>A0ABQ1M0T0_9BACT</name>
<comment type="caution">
    <text evidence="1">The sequence shown here is derived from an EMBL/GenBank/DDBJ whole genome shotgun (WGS) entry which is preliminary data.</text>
</comment>
<sequence length="313" mass="35849">MPQNTYACDVCNIYEYKPYNTSGNYIGFFYHLRKFNGYKHLDQSHNFFGRDPKMHDFEGSGVFLEREQQDYEIYQTVAARMNLRLGNKVNLLLIMPYEFIKIHNETVWSYVDPVNDTTMVLQGQGDLITALDYSINFGKEGNKHTLRPGIAVKWPTGVYNKKNAEGRSFDPEIQPGTGSIDFIFRLNYLKLAKSGFGQMASLNYKVNGPTQQSYKFANSINGQVDLFYQFDLMLERFLVPKIGIYAETSGYNTWNGECDKLTGGSTYLLDLGLDFQVKRFTVQALYQPVLADFRNGKQIGNAGRLNLGLIYAW</sequence>
<proteinExistence type="predicted"/>
<dbReference type="Proteomes" id="UP000636010">
    <property type="component" value="Unassembled WGS sequence"/>
</dbReference>
<evidence type="ECO:0000313" key="2">
    <source>
        <dbReference type="Proteomes" id="UP000636010"/>
    </source>
</evidence>
<dbReference type="EMBL" id="BMEC01000005">
    <property type="protein sequence ID" value="GGC32813.1"/>
    <property type="molecule type" value="Genomic_DNA"/>
</dbReference>